<dbReference type="PANTHER" id="PTHR37326">
    <property type="entry name" value="BLL3975 PROTEIN"/>
    <property type="match status" value="1"/>
</dbReference>
<dbReference type="PANTHER" id="PTHR37326:SF1">
    <property type="entry name" value="BLL3975 PROTEIN"/>
    <property type="match status" value="1"/>
</dbReference>
<dbReference type="EMBL" id="CP097463">
    <property type="protein sequence ID" value="WAX58292.1"/>
    <property type="molecule type" value="Genomic_DNA"/>
</dbReference>
<name>A0ABY7K419_9ACTN</name>
<dbReference type="RefSeq" id="WP_269444842.1">
    <property type="nucleotide sequence ID" value="NZ_CP097463.1"/>
</dbReference>
<reference evidence="6" key="1">
    <citation type="submission" date="2022-05" db="EMBL/GenBank/DDBJ databases">
        <title>Jatrophihabitans sp. SB3-54 whole genome sequence.</title>
        <authorList>
            <person name="Suh M.K."/>
            <person name="Eom M.K."/>
            <person name="Kim J.S."/>
            <person name="Kim H.S."/>
            <person name="Do H.E."/>
            <person name="Shin Y.K."/>
            <person name="Lee J.-S."/>
        </authorList>
    </citation>
    <scope>NUCLEOTIDE SEQUENCE</scope>
    <source>
        <strain evidence="6">SB3-54</strain>
    </source>
</reference>
<gene>
    <name evidence="6" type="ORF">M6B22_05880</name>
</gene>
<dbReference type="Pfam" id="PF24827">
    <property type="entry name" value="AstE_AspA_cat"/>
    <property type="match status" value="1"/>
</dbReference>
<evidence type="ECO:0000256" key="3">
    <source>
        <dbReference type="ARBA" id="ARBA00022801"/>
    </source>
</evidence>
<dbReference type="InterPro" id="IPR055438">
    <property type="entry name" value="AstE_AspA_cat"/>
</dbReference>
<dbReference type="InterPro" id="IPR043795">
    <property type="entry name" value="N-alpha-Ac-DABA-like"/>
</dbReference>
<accession>A0ABY7K419</accession>
<evidence type="ECO:0000256" key="4">
    <source>
        <dbReference type="ARBA" id="ARBA00022833"/>
    </source>
</evidence>
<keyword evidence="2" id="KW-0479">Metal-binding</keyword>
<dbReference type="Proteomes" id="UP001164693">
    <property type="component" value="Chromosome"/>
</dbReference>
<protein>
    <submittedName>
        <fullName evidence="6">Succinylglutamate desuccinylase/aspartoacylase family protein</fullName>
    </submittedName>
</protein>
<keyword evidence="4" id="KW-0862">Zinc</keyword>
<evidence type="ECO:0000256" key="2">
    <source>
        <dbReference type="ARBA" id="ARBA00022723"/>
    </source>
</evidence>
<evidence type="ECO:0000259" key="5">
    <source>
        <dbReference type="Pfam" id="PF24827"/>
    </source>
</evidence>
<proteinExistence type="predicted"/>
<dbReference type="PIRSF" id="PIRSF039012">
    <property type="entry name" value="ASP"/>
    <property type="match status" value="1"/>
</dbReference>
<evidence type="ECO:0000313" key="7">
    <source>
        <dbReference type="Proteomes" id="UP001164693"/>
    </source>
</evidence>
<keyword evidence="7" id="KW-1185">Reference proteome</keyword>
<organism evidence="6 7">
    <name type="scientific">Jatrophihabitans cynanchi</name>
    <dbReference type="NCBI Taxonomy" id="2944128"/>
    <lineage>
        <taxon>Bacteria</taxon>
        <taxon>Bacillati</taxon>
        <taxon>Actinomycetota</taxon>
        <taxon>Actinomycetes</taxon>
        <taxon>Jatrophihabitantales</taxon>
        <taxon>Jatrophihabitantaceae</taxon>
        <taxon>Jatrophihabitans</taxon>
    </lineage>
</organism>
<evidence type="ECO:0000256" key="1">
    <source>
        <dbReference type="ARBA" id="ARBA00001947"/>
    </source>
</evidence>
<dbReference type="SUPFAM" id="SSF53187">
    <property type="entry name" value="Zn-dependent exopeptidases"/>
    <property type="match status" value="1"/>
</dbReference>
<keyword evidence="3" id="KW-0378">Hydrolase</keyword>
<sequence length="310" mass="32160">MIEQHDLDGEHTLEINVFGPDAGPTLAVLGGVHGDELEGVLAARMLTAHLGALPSGSLSGRVKVVPVSNPLAFAARSRTSPADGANLARVFPGRPDGQVTERIADLLSTQVIAGADLLVDLHSAGARYEMPVFAGYVADAPLGERSAAATYAFGAPVVWEHRGTGPGRSLSAAEELGVASLYVEGSGGGGLVGSDLDIYLHGLLRLLSWLGLTSTQHPPPAEPLVLRGDDGNVDASLACSIGGYCVTRVRSGQQVESGQLLAEILDETGNSIQQIRSPRRGSVMMLRRRAEVEPGDGIAMLGPVPQGRTS</sequence>
<evidence type="ECO:0000313" key="6">
    <source>
        <dbReference type="EMBL" id="WAX58292.1"/>
    </source>
</evidence>
<dbReference type="Gene3D" id="3.40.630.10">
    <property type="entry name" value="Zn peptidases"/>
    <property type="match status" value="1"/>
</dbReference>
<dbReference type="InterPro" id="IPR053138">
    <property type="entry name" value="N-alpha-Ac-DABA_deacetylase"/>
</dbReference>
<feature type="domain" description="Succinylglutamate desuccinylase/Aspartoacylase catalytic" evidence="5">
    <location>
        <begin position="22"/>
        <end position="208"/>
    </location>
</feature>
<comment type="cofactor">
    <cofactor evidence="1">
        <name>Zn(2+)</name>
        <dbReference type="ChEBI" id="CHEBI:29105"/>
    </cofactor>
</comment>